<proteinExistence type="predicted"/>
<keyword evidence="5" id="KW-0732">Signal</keyword>
<evidence type="ECO:0000256" key="4">
    <source>
        <dbReference type="PROSITE-ProRule" id="PRU00433"/>
    </source>
</evidence>
<accession>A0A2M8H9J3</accession>
<dbReference type="AlphaFoldDB" id="A0A2M8H9J3"/>
<dbReference type="SUPFAM" id="SSF46626">
    <property type="entry name" value="Cytochrome c"/>
    <property type="match status" value="2"/>
</dbReference>
<dbReference type="PANTHER" id="PTHR35008:SF9">
    <property type="entry name" value="CYTOCHROME C DOMAIN-CONTAINING PROTEIN"/>
    <property type="match status" value="1"/>
</dbReference>
<organism evidence="7 8">
    <name type="scientific">Aeromonas lusitana</name>
    <dbReference type="NCBI Taxonomy" id="931529"/>
    <lineage>
        <taxon>Bacteria</taxon>
        <taxon>Pseudomonadati</taxon>
        <taxon>Pseudomonadota</taxon>
        <taxon>Gammaproteobacteria</taxon>
        <taxon>Aeromonadales</taxon>
        <taxon>Aeromonadaceae</taxon>
        <taxon>Aeromonas</taxon>
    </lineage>
</organism>
<dbReference type="EMBL" id="PGCP01000015">
    <property type="protein sequence ID" value="PJC93205.1"/>
    <property type="molecule type" value="Genomic_DNA"/>
</dbReference>
<reference evidence="7 8" key="1">
    <citation type="submission" date="2017-11" db="EMBL/GenBank/DDBJ databases">
        <title>Draft genome sequence of environmental isolate Aeromonas lusitania sp. nov. MDC 2473.</title>
        <authorList>
            <person name="Colston S.M."/>
            <person name="Navarro A."/>
            <person name="Martinez-Murcia A.J."/>
            <person name="Graf J."/>
        </authorList>
    </citation>
    <scope>NUCLEOTIDE SEQUENCE [LARGE SCALE GENOMIC DNA]</scope>
    <source>
        <strain evidence="7 8">MDC 2473</strain>
    </source>
</reference>
<evidence type="ECO:0000259" key="6">
    <source>
        <dbReference type="PROSITE" id="PS51007"/>
    </source>
</evidence>
<dbReference type="PANTHER" id="PTHR35008">
    <property type="entry name" value="BLL4482 PROTEIN-RELATED"/>
    <property type="match status" value="1"/>
</dbReference>
<keyword evidence="1 4" id="KW-0349">Heme</keyword>
<keyword evidence="2 4" id="KW-0479">Metal-binding</keyword>
<keyword evidence="8" id="KW-1185">Reference proteome</keyword>
<evidence type="ECO:0000256" key="3">
    <source>
        <dbReference type="ARBA" id="ARBA00023004"/>
    </source>
</evidence>
<feature type="chain" id="PRO_5014902507" evidence="5">
    <location>
        <begin position="19"/>
        <end position="305"/>
    </location>
</feature>
<dbReference type="PROSITE" id="PS51007">
    <property type="entry name" value="CYTC"/>
    <property type="match status" value="2"/>
</dbReference>
<dbReference type="RefSeq" id="WP_100860015.1">
    <property type="nucleotide sequence ID" value="NZ_PGCP01000015.1"/>
</dbReference>
<dbReference type="GO" id="GO:0046872">
    <property type="term" value="F:metal ion binding"/>
    <property type="evidence" value="ECO:0007669"/>
    <property type="project" value="UniProtKB-KW"/>
</dbReference>
<sequence>MKTLSLLMTCLLAGLAQAETFEDQFSVPLGEKAPDGQYHQVPDWSKVPDGEMGAAIKRGYSLFVNTQQLKGQGQPNNALQCSNCHLGSGIIAGASPLWGAYPAYPAYRKKNNKVNTYEDRLQGCFLFSMNAKGGEPPAYDSQEIRDLVAYSYWLASGAAISDKLPGRNFFAVAEPAKAPDFQRGQAVYVERCADCHGASGEGKQVAGRHVFPPLWGKESYNWGAGMHGIDKAAAFIKSNMPLSQGGSLSDQQAWDVSFYINSQERPQDPRFKGDLGQTTREYHGKYSQYGLASPVDGHLLGSKAY</sequence>
<evidence type="ECO:0000256" key="1">
    <source>
        <dbReference type="ARBA" id="ARBA00022617"/>
    </source>
</evidence>
<dbReference type="InterPro" id="IPR009056">
    <property type="entry name" value="Cyt_c-like_dom"/>
</dbReference>
<keyword evidence="3 4" id="KW-0408">Iron</keyword>
<feature type="domain" description="Cytochrome c" evidence="6">
    <location>
        <begin position="54"/>
        <end position="155"/>
    </location>
</feature>
<dbReference type="GO" id="GO:0009055">
    <property type="term" value="F:electron transfer activity"/>
    <property type="evidence" value="ECO:0007669"/>
    <property type="project" value="InterPro"/>
</dbReference>
<dbReference type="Pfam" id="PF21342">
    <property type="entry name" value="SoxA-TsdA_cyt-c"/>
    <property type="match status" value="1"/>
</dbReference>
<protein>
    <submittedName>
        <fullName evidence="7">Cytochrome C</fullName>
    </submittedName>
</protein>
<dbReference type="GO" id="GO:0020037">
    <property type="term" value="F:heme binding"/>
    <property type="evidence" value="ECO:0007669"/>
    <property type="project" value="InterPro"/>
</dbReference>
<evidence type="ECO:0000256" key="2">
    <source>
        <dbReference type="ARBA" id="ARBA00022723"/>
    </source>
</evidence>
<dbReference type="InterPro" id="IPR036909">
    <property type="entry name" value="Cyt_c-like_dom_sf"/>
</dbReference>
<dbReference type="Gene3D" id="1.10.760.10">
    <property type="entry name" value="Cytochrome c-like domain"/>
    <property type="match status" value="2"/>
</dbReference>
<evidence type="ECO:0000313" key="7">
    <source>
        <dbReference type="EMBL" id="PJC93205.1"/>
    </source>
</evidence>
<gene>
    <name evidence="7" type="ORF">CUC44_11100</name>
</gene>
<evidence type="ECO:0000313" key="8">
    <source>
        <dbReference type="Proteomes" id="UP000232060"/>
    </source>
</evidence>
<feature type="signal peptide" evidence="5">
    <location>
        <begin position="1"/>
        <end position="18"/>
    </location>
</feature>
<name>A0A2M8H9J3_9GAMM</name>
<dbReference type="Pfam" id="PF00034">
    <property type="entry name" value="Cytochrom_C"/>
    <property type="match status" value="1"/>
</dbReference>
<feature type="domain" description="Cytochrome c" evidence="6">
    <location>
        <begin position="179"/>
        <end position="264"/>
    </location>
</feature>
<comment type="caution">
    <text evidence="7">The sequence shown here is derived from an EMBL/GenBank/DDBJ whole genome shotgun (WGS) entry which is preliminary data.</text>
</comment>
<evidence type="ECO:0000256" key="5">
    <source>
        <dbReference type="SAM" id="SignalP"/>
    </source>
</evidence>
<dbReference type="OrthoDB" id="9779283at2"/>
<dbReference type="InterPro" id="IPR051459">
    <property type="entry name" value="Cytochrome_c-type_DH"/>
</dbReference>
<dbReference type="Proteomes" id="UP000232060">
    <property type="component" value="Unassembled WGS sequence"/>
</dbReference>